<dbReference type="HOGENOM" id="CLU_015848_2_0_1"/>
<dbReference type="PANTHER" id="PTHR35872:SF2">
    <property type="entry name" value="INTEGRAL MEMBRANE PROTEIN (AFU_ORTHOLOGUE AFUA_5G07110)"/>
    <property type="match status" value="1"/>
</dbReference>
<dbReference type="Pfam" id="PF11204">
    <property type="entry name" value="DUF2985"/>
    <property type="match status" value="1"/>
</dbReference>
<reference evidence="3 4" key="1">
    <citation type="submission" date="2014-04" db="EMBL/GenBank/DDBJ databases">
        <authorList>
            <consortium name="DOE Joint Genome Institute"/>
            <person name="Kuo A."/>
            <person name="Kohler A."/>
            <person name="Nagy L.G."/>
            <person name="Floudas D."/>
            <person name="Copeland A."/>
            <person name="Barry K.W."/>
            <person name="Cichocki N."/>
            <person name="Veneault-Fourrey C."/>
            <person name="LaButti K."/>
            <person name="Lindquist E.A."/>
            <person name="Lipzen A."/>
            <person name="Lundell T."/>
            <person name="Morin E."/>
            <person name="Murat C."/>
            <person name="Sun H."/>
            <person name="Tunlid A."/>
            <person name="Henrissat B."/>
            <person name="Grigoriev I.V."/>
            <person name="Hibbett D.S."/>
            <person name="Martin F."/>
            <person name="Nordberg H.P."/>
            <person name="Cantor M.N."/>
            <person name="Hua S.X."/>
        </authorList>
    </citation>
    <scope>NUCLEOTIDE SEQUENCE [LARGE SCALE GENOMIC DNA]</scope>
    <source>
        <strain evidence="3 4">LaAM-08-1</strain>
    </source>
</reference>
<evidence type="ECO:0000313" key="3">
    <source>
        <dbReference type="EMBL" id="KIJ99369.1"/>
    </source>
</evidence>
<dbReference type="EMBL" id="KN838648">
    <property type="protein sequence ID" value="KIJ99369.1"/>
    <property type="molecule type" value="Genomic_DNA"/>
</dbReference>
<accession>A0A0C9WNU2</accession>
<feature type="region of interest" description="Disordered" evidence="1">
    <location>
        <begin position="30"/>
        <end position="59"/>
    </location>
</feature>
<dbReference type="AlphaFoldDB" id="A0A0C9WNU2"/>
<keyword evidence="2" id="KW-0472">Membrane</keyword>
<keyword evidence="2" id="KW-1133">Transmembrane helix</keyword>
<dbReference type="Proteomes" id="UP000054477">
    <property type="component" value="Unassembled WGS sequence"/>
</dbReference>
<organism evidence="3 4">
    <name type="scientific">Laccaria amethystina LaAM-08-1</name>
    <dbReference type="NCBI Taxonomy" id="1095629"/>
    <lineage>
        <taxon>Eukaryota</taxon>
        <taxon>Fungi</taxon>
        <taxon>Dikarya</taxon>
        <taxon>Basidiomycota</taxon>
        <taxon>Agaricomycotina</taxon>
        <taxon>Agaricomycetes</taxon>
        <taxon>Agaricomycetidae</taxon>
        <taxon>Agaricales</taxon>
        <taxon>Agaricineae</taxon>
        <taxon>Hydnangiaceae</taxon>
        <taxon>Laccaria</taxon>
    </lineage>
</organism>
<gene>
    <name evidence="3" type="ORF">K443DRAFT_679988</name>
</gene>
<dbReference type="OrthoDB" id="3365211at2759"/>
<protein>
    <submittedName>
        <fullName evidence="3">Uncharacterized protein</fullName>
    </submittedName>
</protein>
<proteinExistence type="predicted"/>
<keyword evidence="4" id="KW-1185">Reference proteome</keyword>
<evidence type="ECO:0000256" key="1">
    <source>
        <dbReference type="SAM" id="MobiDB-lite"/>
    </source>
</evidence>
<feature type="transmembrane region" description="Helical" evidence="2">
    <location>
        <begin position="398"/>
        <end position="423"/>
    </location>
</feature>
<evidence type="ECO:0000256" key="2">
    <source>
        <dbReference type="SAM" id="Phobius"/>
    </source>
</evidence>
<evidence type="ECO:0000313" key="4">
    <source>
        <dbReference type="Proteomes" id="UP000054477"/>
    </source>
</evidence>
<sequence>MPSIRVKGSFYSALRDSNDEELVPPIHIQSSLPDLQPHNVVDQPGDPTTPRSSPLSPTHLQVTTLRPRAYTASSRVHAHCTRNSLRPGIPGEQITRPNSRIEVVHVVHPPSRLSDGARTIEGLQADVIMYPSSGEPGRIESNLSLPRSQREGQELRIVDVHHHDDIVEHLDVIDSQIGAVSSLTNAANSIIIPPSFFYSRKPVIVLPSIPLSDSGESGRFEDSLDRHVDDVLRRPTKLRRTLMGVWSFLKTPMGIITGIYGFLVVFWGAAIVIFLAKIINFHNANTQGFWVEVSSQVETGLFTVTSIGLIPFRVLDTYRIWKIWLYKRNTIRLRKQAGLPQLFDVDDLPDPMYDPNYVHVLTEQEQRDLHDQQVKFQHSQTWYRAHGTETHRAFPINIALLICFLNDGNSVFQIFLCGTMWGLNRFQRPAWSTGILIPASFLCGIGAAVLIWRGGEKTKRVEEVRQRLRSALTSENTQADGPISELGPMIDSSVSRRTSVPKLTISQNWEVPADDSSIIEEHMTIRR</sequence>
<dbReference type="PANTHER" id="PTHR35872">
    <property type="entry name" value="INTEGRAL MEMBRANE PROTEIN (AFU_ORTHOLOGUE AFUA_5G07110)"/>
    <property type="match status" value="1"/>
</dbReference>
<feature type="transmembrane region" description="Helical" evidence="2">
    <location>
        <begin position="429"/>
        <end position="452"/>
    </location>
</feature>
<reference evidence="4" key="2">
    <citation type="submission" date="2015-01" db="EMBL/GenBank/DDBJ databases">
        <title>Evolutionary Origins and Diversification of the Mycorrhizal Mutualists.</title>
        <authorList>
            <consortium name="DOE Joint Genome Institute"/>
            <consortium name="Mycorrhizal Genomics Consortium"/>
            <person name="Kohler A."/>
            <person name="Kuo A."/>
            <person name="Nagy L.G."/>
            <person name="Floudas D."/>
            <person name="Copeland A."/>
            <person name="Barry K.W."/>
            <person name="Cichocki N."/>
            <person name="Veneault-Fourrey C."/>
            <person name="LaButti K."/>
            <person name="Lindquist E.A."/>
            <person name="Lipzen A."/>
            <person name="Lundell T."/>
            <person name="Morin E."/>
            <person name="Murat C."/>
            <person name="Riley R."/>
            <person name="Ohm R."/>
            <person name="Sun H."/>
            <person name="Tunlid A."/>
            <person name="Henrissat B."/>
            <person name="Grigoriev I.V."/>
            <person name="Hibbett D.S."/>
            <person name="Martin F."/>
        </authorList>
    </citation>
    <scope>NUCLEOTIDE SEQUENCE [LARGE SCALE GENOMIC DNA]</scope>
    <source>
        <strain evidence="4">LaAM-08-1</strain>
    </source>
</reference>
<feature type="compositionally biased region" description="Low complexity" evidence="1">
    <location>
        <begin position="48"/>
        <end position="58"/>
    </location>
</feature>
<name>A0A0C9WNU2_9AGAR</name>
<feature type="transmembrane region" description="Helical" evidence="2">
    <location>
        <begin position="259"/>
        <end position="279"/>
    </location>
</feature>
<dbReference type="STRING" id="1095629.A0A0C9WNU2"/>
<keyword evidence="2" id="KW-0812">Transmembrane</keyword>
<feature type="region of interest" description="Disordered" evidence="1">
    <location>
        <begin position="72"/>
        <end position="94"/>
    </location>
</feature>
<dbReference type="InterPro" id="IPR021369">
    <property type="entry name" value="DUF2985"/>
</dbReference>